<feature type="region of interest" description="Disordered" evidence="1">
    <location>
        <begin position="478"/>
        <end position="519"/>
    </location>
</feature>
<gene>
    <name evidence="3" type="ORF">C8D88_11570</name>
</gene>
<comment type="caution">
    <text evidence="3">The sequence shown here is derived from an EMBL/GenBank/DDBJ whole genome shotgun (WGS) entry which is preliminary data.</text>
</comment>
<organism evidence="3 4">
    <name type="scientific">Lentzea atacamensis</name>
    <dbReference type="NCBI Taxonomy" id="531938"/>
    <lineage>
        <taxon>Bacteria</taxon>
        <taxon>Bacillati</taxon>
        <taxon>Actinomycetota</taxon>
        <taxon>Actinomycetes</taxon>
        <taxon>Pseudonocardiales</taxon>
        <taxon>Pseudonocardiaceae</taxon>
        <taxon>Lentzea</taxon>
    </lineage>
</organism>
<dbReference type="AlphaFoldDB" id="A0A316HP49"/>
<feature type="compositionally biased region" description="Polar residues" evidence="1">
    <location>
        <begin position="478"/>
        <end position="489"/>
    </location>
</feature>
<dbReference type="Proteomes" id="UP000246005">
    <property type="component" value="Unassembled WGS sequence"/>
</dbReference>
<dbReference type="Pfam" id="PF03432">
    <property type="entry name" value="Relaxase"/>
    <property type="match status" value="1"/>
</dbReference>
<feature type="region of interest" description="Disordered" evidence="1">
    <location>
        <begin position="189"/>
        <end position="216"/>
    </location>
</feature>
<reference evidence="3 4" key="1">
    <citation type="submission" date="2018-05" db="EMBL/GenBank/DDBJ databases">
        <title>Genomic Encyclopedia of Type Strains, Phase IV (KMG-IV): sequencing the most valuable type-strain genomes for metagenomic binning, comparative biology and taxonomic classification.</title>
        <authorList>
            <person name="Goeker M."/>
        </authorList>
    </citation>
    <scope>NUCLEOTIDE SEQUENCE [LARGE SCALE GENOMIC DNA]</scope>
    <source>
        <strain evidence="3 4">DSM 45480</strain>
    </source>
</reference>
<evidence type="ECO:0000256" key="1">
    <source>
        <dbReference type="SAM" id="MobiDB-lite"/>
    </source>
</evidence>
<protein>
    <submittedName>
        <fullName evidence="3">Relaxase/mobilization nuclease-like protein</fullName>
    </submittedName>
</protein>
<accession>A0A316HP49</accession>
<evidence type="ECO:0000313" key="3">
    <source>
        <dbReference type="EMBL" id="PWK81954.1"/>
    </source>
</evidence>
<dbReference type="EMBL" id="QGHB01000015">
    <property type="protein sequence ID" value="PWK81954.1"/>
    <property type="molecule type" value="Genomic_DNA"/>
</dbReference>
<feature type="domain" description="MobA/VirD2-like nuclease" evidence="2">
    <location>
        <begin position="91"/>
        <end position="187"/>
    </location>
</feature>
<evidence type="ECO:0000313" key="4">
    <source>
        <dbReference type="Proteomes" id="UP000246005"/>
    </source>
</evidence>
<dbReference type="InterPro" id="IPR005094">
    <property type="entry name" value="Endonuclease_MobA/VirD2"/>
</dbReference>
<sequence length="519" mass="57021">MIGKVTRGWNVYGLIRYLMGPGSTEQSAHTDQHVFATWDSRPEVHQPEQLGTDRFDVGALVAALRAPAALAGVPKRRPREDGWPGTVSRVPKGPVWQCSLRNHPDDPLLTDEQWAEVVADVLHRTGIAEHDDPGGCRWVAIRHAPDHVHIAAVLVRQDTGELVHPHRNYDFRRVKEACNAAEDRYGLTSTGAADRTATPRPTRAENKKASRLHAAGQRRTDVAIRNKLRRQVSSAAAAARSWDEFLEYLALANATVRVRQGHHGRILGYSVTDASDPACRTASGDPLYFAGGKLGPDLTYLKLMIRWKSEETTVPASVQGIVDEVVLPARERMRLRGPLNKTEFGQEALQGIAHATGDMLLALVVVADADRVALLIDAWETYARAGRVPEQILPRRWAAVSRDLRTAANQLIRASVRNPARQRATPCQFIALLIAVGALVAEIAAWHEVHQRHVAARHARATHGMLVQIAAGQTNHMESSVLASPTAATSKLRRELAKRPPVRALPGHRSAYPKSGRAH</sequence>
<evidence type="ECO:0000259" key="2">
    <source>
        <dbReference type="Pfam" id="PF03432"/>
    </source>
</evidence>
<name>A0A316HP49_9PSEU</name>
<proteinExistence type="predicted"/>